<comment type="caution">
    <text evidence="8">The sequence shown here is derived from an EMBL/GenBank/DDBJ whole genome shotgun (WGS) entry which is preliminary data.</text>
</comment>
<evidence type="ECO:0000313" key="8">
    <source>
        <dbReference type="EMBL" id="CAD6230125.1"/>
    </source>
</evidence>
<dbReference type="InterPro" id="IPR045843">
    <property type="entry name" value="IND-like"/>
</dbReference>
<sequence>MDATFGWAGAGHHVDEYFSRQAAGCGRFDMDEAFLGVCFGQLQCDGALIGGGGGGDAGACQVSSNAGAIEGGAGMDYGDPLAFFSAGTGDVFDAGLLDAALAFTRELGNGGAVSNGGAMLSSYSGTTGGNISSGESNNYSGGGGHDAEVVSPTSIMSPTTTAPAPPLTFSHASSHSQTHQEAHHHVKRKVIVSDEYPATTAIATTITAPPPAPFPRLAGGGAKRRAAATTSISFGGAGHVARDPSAAGYELDMEAMAQLKEMIYRAAAMRPVNLGPEVVSAAAAERPRRKNVRISSDPQTVAARLRRERVSERLRVLQKLVPGGSKMDTASMLDEAASYLKFLKSQVQALETLGSTTNTNNSTSTISSSTASRSQQYNYYGGGGSNNPAGFLGFAAGRSSNIISPAGYVNPSGSSNTSSKLLL</sequence>
<evidence type="ECO:0000256" key="4">
    <source>
        <dbReference type="ARBA" id="ARBA00023163"/>
    </source>
</evidence>
<protein>
    <recommendedName>
        <fullName evidence="7">BHLH domain-containing protein</fullName>
    </recommendedName>
</protein>
<keyword evidence="4" id="KW-0804">Transcription</keyword>
<dbReference type="GO" id="GO:0003700">
    <property type="term" value="F:DNA-binding transcription factor activity"/>
    <property type="evidence" value="ECO:0007669"/>
    <property type="project" value="InterPro"/>
</dbReference>
<dbReference type="SMART" id="SM00353">
    <property type="entry name" value="HLH"/>
    <property type="match status" value="1"/>
</dbReference>
<reference evidence="8" key="1">
    <citation type="submission" date="2020-10" db="EMBL/GenBank/DDBJ databases">
        <authorList>
            <person name="Han B."/>
            <person name="Lu T."/>
            <person name="Zhao Q."/>
            <person name="Huang X."/>
            <person name="Zhao Y."/>
        </authorList>
    </citation>
    <scope>NUCLEOTIDE SEQUENCE</scope>
</reference>
<gene>
    <name evidence="8" type="ORF">NCGR_LOCUS20524</name>
</gene>
<dbReference type="FunFam" id="4.10.280.10:FF:000089">
    <property type="entry name" value="Transcription factor LAX PANICLE"/>
    <property type="match status" value="1"/>
</dbReference>
<comment type="subcellular location">
    <subcellularLocation>
        <location evidence="1">Nucleus</location>
    </subcellularLocation>
</comment>
<evidence type="ECO:0000259" key="7">
    <source>
        <dbReference type="PROSITE" id="PS50888"/>
    </source>
</evidence>
<evidence type="ECO:0000256" key="2">
    <source>
        <dbReference type="ARBA" id="ARBA00005510"/>
    </source>
</evidence>
<dbReference type="CDD" id="cd11454">
    <property type="entry name" value="bHLH_AtIND_like"/>
    <property type="match status" value="1"/>
</dbReference>
<dbReference type="PANTHER" id="PTHR45914:SF12">
    <property type="entry name" value="TRANSCRIPTION FACTOR BHLH87"/>
    <property type="match status" value="1"/>
</dbReference>
<dbReference type="GO" id="GO:0005634">
    <property type="term" value="C:nucleus"/>
    <property type="evidence" value="ECO:0007669"/>
    <property type="project" value="UniProtKB-SubCell"/>
</dbReference>
<keyword evidence="5" id="KW-0539">Nucleus</keyword>
<dbReference type="OrthoDB" id="2017571at2759"/>
<dbReference type="InterPro" id="IPR036638">
    <property type="entry name" value="HLH_DNA-bd_sf"/>
</dbReference>
<name>A0A811NUU4_9POAL</name>
<dbReference type="PROSITE" id="PS50888">
    <property type="entry name" value="BHLH"/>
    <property type="match status" value="1"/>
</dbReference>
<dbReference type="GO" id="GO:0046983">
    <property type="term" value="F:protein dimerization activity"/>
    <property type="evidence" value="ECO:0007669"/>
    <property type="project" value="InterPro"/>
</dbReference>
<dbReference type="Proteomes" id="UP000604825">
    <property type="component" value="Unassembled WGS sequence"/>
</dbReference>
<feature type="region of interest" description="Disordered" evidence="6">
    <location>
        <begin position="134"/>
        <end position="186"/>
    </location>
</feature>
<evidence type="ECO:0000313" key="9">
    <source>
        <dbReference type="Proteomes" id="UP000604825"/>
    </source>
</evidence>
<feature type="domain" description="BHLH" evidence="7">
    <location>
        <begin position="294"/>
        <end position="343"/>
    </location>
</feature>
<dbReference type="Pfam" id="PF00010">
    <property type="entry name" value="HLH"/>
    <property type="match status" value="1"/>
</dbReference>
<dbReference type="InterPro" id="IPR011598">
    <property type="entry name" value="bHLH_dom"/>
</dbReference>
<evidence type="ECO:0000256" key="1">
    <source>
        <dbReference type="ARBA" id="ARBA00004123"/>
    </source>
</evidence>
<feature type="compositionally biased region" description="Low complexity" evidence="6">
    <location>
        <begin position="151"/>
        <end position="170"/>
    </location>
</feature>
<accession>A0A811NUU4</accession>
<evidence type="ECO:0000256" key="6">
    <source>
        <dbReference type="SAM" id="MobiDB-lite"/>
    </source>
</evidence>
<dbReference type="Gene3D" id="4.10.280.10">
    <property type="entry name" value="Helix-loop-helix DNA-binding domain"/>
    <property type="match status" value="1"/>
</dbReference>
<dbReference type="SUPFAM" id="SSF47459">
    <property type="entry name" value="HLH, helix-loop-helix DNA-binding domain"/>
    <property type="match status" value="1"/>
</dbReference>
<keyword evidence="9" id="KW-1185">Reference proteome</keyword>
<dbReference type="AlphaFoldDB" id="A0A811NUU4"/>
<comment type="similarity">
    <text evidence="2">Belongs to the bHLH protein family.</text>
</comment>
<dbReference type="PANTHER" id="PTHR45914">
    <property type="entry name" value="TRANSCRIPTION FACTOR HEC3-RELATED"/>
    <property type="match status" value="1"/>
</dbReference>
<evidence type="ECO:0000256" key="3">
    <source>
        <dbReference type="ARBA" id="ARBA00023015"/>
    </source>
</evidence>
<evidence type="ECO:0000256" key="5">
    <source>
        <dbReference type="ARBA" id="ARBA00023242"/>
    </source>
</evidence>
<dbReference type="EMBL" id="CAJGYO010000005">
    <property type="protein sequence ID" value="CAD6230125.1"/>
    <property type="molecule type" value="Genomic_DNA"/>
</dbReference>
<organism evidence="8 9">
    <name type="scientific">Miscanthus lutarioriparius</name>
    <dbReference type="NCBI Taxonomy" id="422564"/>
    <lineage>
        <taxon>Eukaryota</taxon>
        <taxon>Viridiplantae</taxon>
        <taxon>Streptophyta</taxon>
        <taxon>Embryophyta</taxon>
        <taxon>Tracheophyta</taxon>
        <taxon>Spermatophyta</taxon>
        <taxon>Magnoliopsida</taxon>
        <taxon>Liliopsida</taxon>
        <taxon>Poales</taxon>
        <taxon>Poaceae</taxon>
        <taxon>PACMAD clade</taxon>
        <taxon>Panicoideae</taxon>
        <taxon>Andropogonodae</taxon>
        <taxon>Andropogoneae</taxon>
        <taxon>Saccharinae</taxon>
        <taxon>Miscanthus</taxon>
    </lineage>
</organism>
<keyword evidence="3" id="KW-0805">Transcription regulation</keyword>
<proteinExistence type="inferred from homology"/>